<gene>
    <name evidence="2" type="ORF">LTR78_010148</name>
</gene>
<sequence>MYNLIRARLQRTTDPRGLLPCRAASNHAPSSTAGSIVAEQKLPSSGPSDLPGRPKLAYRRQIRRPEVLDAHDTTKWIRFVRKDEEVHLPLSAAAISVKDCLQDSKKMPFDTLKAALTTESVDLATIEVCLDHHFQRLQRVPKSQTSDFVQKCPIAGVIVEYLLRDNDAWLGFVMSKRESVFWLSYCAVLEGLQDILLDWVKVDVDATNARRSFGPKFFIWRGLFLRNIIRAQLLRNDQVSADDALNTLFNLLDSRTKAVRLLETSGQHTLPLDEPGTMIGLQWLTVSHWPATIEISNQLVLGSWRGTSPELYDRFIDLVQKYTWKSSQDVRDLIVAQLHLQHPTKPSAKPTISLFRRLFGTKSTEEIEHFLPGIGKAREPFRITFLKATRQARAQGLYHDALWLAEKHREIFPAYFERKAFRRAKHSNARNDAPVFRKQAVR</sequence>
<feature type="region of interest" description="Disordered" evidence="1">
    <location>
        <begin position="23"/>
        <end position="53"/>
    </location>
</feature>
<dbReference type="EMBL" id="JAUTXT010000066">
    <property type="protein sequence ID" value="KAK3669976.1"/>
    <property type="molecule type" value="Genomic_DNA"/>
</dbReference>
<proteinExistence type="predicted"/>
<name>A0AAE0TSL9_9PEZI</name>
<accession>A0AAE0TSL9</accession>
<evidence type="ECO:0000313" key="3">
    <source>
        <dbReference type="Proteomes" id="UP001274830"/>
    </source>
</evidence>
<comment type="caution">
    <text evidence="2">The sequence shown here is derived from an EMBL/GenBank/DDBJ whole genome shotgun (WGS) entry which is preliminary data.</text>
</comment>
<dbReference type="Proteomes" id="UP001274830">
    <property type="component" value="Unassembled WGS sequence"/>
</dbReference>
<protein>
    <submittedName>
        <fullName evidence="2">Uncharacterized protein</fullName>
    </submittedName>
</protein>
<reference evidence="2" key="1">
    <citation type="submission" date="2023-07" db="EMBL/GenBank/DDBJ databases">
        <title>Black Yeasts Isolated from many extreme environments.</title>
        <authorList>
            <person name="Coleine C."/>
            <person name="Stajich J.E."/>
            <person name="Selbmann L."/>
        </authorList>
    </citation>
    <scope>NUCLEOTIDE SEQUENCE</scope>
    <source>
        <strain evidence="2">CCFEE 5485</strain>
    </source>
</reference>
<evidence type="ECO:0000313" key="2">
    <source>
        <dbReference type="EMBL" id="KAK3669976.1"/>
    </source>
</evidence>
<organism evidence="2 3">
    <name type="scientific">Recurvomyces mirabilis</name>
    <dbReference type="NCBI Taxonomy" id="574656"/>
    <lineage>
        <taxon>Eukaryota</taxon>
        <taxon>Fungi</taxon>
        <taxon>Dikarya</taxon>
        <taxon>Ascomycota</taxon>
        <taxon>Pezizomycotina</taxon>
        <taxon>Dothideomycetes</taxon>
        <taxon>Dothideomycetidae</taxon>
        <taxon>Mycosphaerellales</taxon>
        <taxon>Teratosphaeriaceae</taxon>
        <taxon>Recurvomyces</taxon>
    </lineage>
</organism>
<evidence type="ECO:0000256" key="1">
    <source>
        <dbReference type="SAM" id="MobiDB-lite"/>
    </source>
</evidence>
<dbReference type="AlphaFoldDB" id="A0AAE0TSL9"/>
<keyword evidence="3" id="KW-1185">Reference proteome</keyword>